<dbReference type="EMBL" id="CP022048">
    <property type="protein sequence ID" value="ASE38642.1"/>
    <property type="molecule type" value="Genomic_DNA"/>
</dbReference>
<dbReference type="GeneID" id="34013235"/>
<organism evidence="1 2">
    <name type="scientific">Brevundimonas vesicularis</name>
    <name type="common">Pseudomonas vesicularis</name>
    <dbReference type="NCBI Taxonomy" id="41276"/>
    <lineage>
        <taxon>Bacteria</taxon>
        <taxon>Pseudomonadati</taxon>
        <taxon>Pseudomonadota</taxon>
        <taxon>Alphaproteobacteria</taxon>
        <taxon>Caulobacterales</taxon>
        <taxon>Caulobacteraceae</taxon>
        <taxon>Brevundimonas</taxon>
    </lineage>
</organism>
<dbReference type="Proteomes" id="UP000197050">
    <property type="component" value="Chromosome"/>
</dbReference>
<evidence type="ECO:0000313" key="2">
    <source>
        <dbReference type="Proteomes" id="UP000197050"/>
    </source>
</evidence>
<dbReference type="KEGG" id="bvc:CEP68_03510"/>
<gene>
    <name evidence="1" type="ORF">CEP68_03510</name>
</gene>
<protein>
    <submittedName>
        <fullName evidence="1">Uncharacterized protein</fullName>
    </submittedName>
</protein>
<reference evidence="2" key="1">
    <citation type="submission" date="2017-06" db="EMBL/GenBank/DDBJ databases">
        <title>FDA dAtabase for Regulatory Grade micrObial Sequences (FDA-ARGOS): Supporting development and validation of Infectious Disease Dx tests.</title>
        <authorList>
            <person name="Minogue T."/>
            <person name="Wolcott M."/>
            <person name="Wasieloski L."/>
            <person name="Aguilar W."/>
            <person name="Moore D."/>
            <person name="Tallon L."/>
            <person name="Sadzewicz L."/>
            <person name="Sengamalay N."/>
            <person name="Ott S."/>
            <person name="Godinez A."/>
            <person name="Nagaraj S."/>
            <person name="Nadendla S."/>
            <person name="Geyer C."/>
            <person name="Sichtig H."/>
        </authorList>
    </citation>
    <scope>NUCLEOTIDE SEQUENCE [LARGE SCALE GENOMIC DNA]</scope>
    <source>
        <strain evidence="2">FDAARGOS_289</strain>
    </source>
</reference>
<dbReference type="RefSeq" id="WP_088582320.1">
    <property type="nucleotide sequence ID" value="NZ_CP022048.2"/>
</dbReference>
<accession>A0A1Z3U5V4</accession>
<dbReference type="AlphaFoldDB" id="A0A1Z3U5V4"/>
<name>A0A1Z3U5V4_BREVE</name>
<sequence length="71" mass="7824">MTDTLLTADEIALFESSRAQQLFCIARQMTDLGLPGSDPDDPAIRLLLETGAAATETYDELVAWIAERKPR</sequence>
<evidence type="ECO:0000313" key="1">
    <source>
        <dbReference type="EMBL" id="ASE38642.1"/>
    </source>
</evidence>
<proteinExistence type="predicted"/>